<protein>
    <submittedName>
        <fullName evidence="1">Uncharacterized protein</fullName>
    </submittedName>
</protein>
<dbReference type="EMBL" id="CAADFP010000006">
    <property type="protein sequence ID" value="VFK23567.1"/>
    <property type="molecule type" value="Genomic_DNA"/>
</dbReference>
<dbReference type="EMBL" id="CAADFK010000307">
    <property type="protein sequence ID" value="VFK22385.1"/>
    <property type="molecule type" value="Genomic_DNA"/>
</dbReference>
<proteinExistence type="predicted"/>
<name>A0A450VNB6_9GAMM</name>
<evidence type="ECO:0000313" key="1">
    <source>
        <dbReference type="EMBL" id="VFK06275.1"/>
    </source>
</evidence>
<evidence type="ECO:0000313" key="2">
    <source>
        <dbReference type="EMBL" id="VFK22385.1"/>
    </source>
</evidence>
<sequence length="68" mass="7906">MNDEIMTDLHGIKDAISEEFHFDMRALFEDIKRGEAELRATGVRLVPPPADPEKTTYTTLQRTRFARR</sequence>
<reference evidence="1" key="1">
    <citation type="submission" date="2019-02" db="EMBL/GenBank/DDBJ databases">
        <authorList>
            <person name="Gruber-Vodicka R. H."/>
            <person name="Seah K. B. B."/>
        </authorList>
    </citation>
    <scope>NUCLEOTIDE SEQUENCE</scope>
    <source>
        <strain evidence="1">BECK_S312</strain>
        <strain evidence="2">BECK_S313</strain>
        <strain evidence="3">BECK_S426</strain>
    </source>
</reference>
<accession>A0A450VNB6</accession>
<dbReference type="AlphaFoldDB" id="A0A450VNB6"/>
<organism evidence="1">
    <name type="scientific">Candidatus Kentrum sp. LPFa</name>
    <dbReference type="NCBI Taxonomy" id="2126335"/>
    <lineage>
        <taxon>Bacteria</taxon>
        <taxon>Pseudomonadati</taxon>
        <taxon>Pseudomonadota</taxon>
        <taxon>Gammaproteobacteria</taxon>
        <taxon>Candidatus Kentrum</taxon>
    </lineage>
</organism>
<evidence type="ECO:0000313" key="3">
    <source>
        <dbReference type="EMBL" id="VFK23567.1"/>
    </source>
</evidence>
<dbReference type="EMBL" id="CAADFM010000002">
    <property type="protein sequence ID" value="VFK06275.1"/>
    <property type="molecule type" value="Genomic_DNA"/>
</dbReference>
<gene>
    <name evidence="1" type="ORF">BECKLPF1236A_GA0070988_1000218</name>
    <name evidence="2" type="ORF">BECKLPF1236B_GA0070989_13073</name>
    <name evidence="3" type="ORF">BECKLPF1236C_GA0070990_1000625</name>
</gene>